<evidence type="ECO:0000256" key="4">
    <source>
        <dbReference type="ARBA" id="ARBA00022519"/>
    </source>
</evidence>
<keyword evidence="6 8" id="KW-1133">Transmembrane helix</keyword>
<feature type="transmembrane region" description="Helical" evidence="8">
    <location>
        <begin position="190"/>
        <end position="216"/>
    </location>
</feature>
<dbReference type="Pfam" id="PF01914">
    <property type="entry name" value="MarC"/>
    <property type="match status" value="1"/>
</dbReference>
<keyword evidence="7 8" id="KW-0472">Membrane</keyword>
<evidence type="ECO:0000256" key="8">
    <source>
        <dbReference type="RuleBase" id="RU362048"/>
    </source>
</evidence>
<reference evidence="9 10" key="1">
    <citation type="submission" date="2023-07" db="EMBL/GenBank/DDBJ databases">
        <title>Genomic Encyclopedia of Type Strains, Phase IV (KMG-IV): sequencing the most valuable type-strain genomes for metagenomic binning, comparative biology and taxonomic classification.</title>
        <authorList>
            <person name="Goeker M."/>
        </authorList>
    </citation>
    <scope>NUCLEOTIDE SEQUENCE [LARGE SCALE GENOMIC DNA]</scope>
    <source>
        <strain evidence="9 10">DSM 19922</strain>
    </source>
</reference>
<comment type="caution">
    <text evidence="9">The sequence shown here is derived from an EMBL/GenBank/DDBJ whole genome shotgun (WGS) entry which is preliminary data.</text>
</comment>
<evidence type="ECO:0000256" key="3">
    <source>
        <dbReference type="ARBA" id="ARBA00022475"/>
    </source>
</evidence>
<evidence type="ECO:0000256" key="1">
    <source>
        <dbReference type="ARBA" id="ARBA00004429"/>
    </source>
</evidence>
<dbReference type="RefSeq" id="WP_209977892.1">
    <property type="nucleotide sequence ID" value="NZ_JAGINO010000001.1"/>
</dbReference>
<feature type="transmembrane region" description="Helical" evidence="8">
    <location>
        <begin position="151"/>
        <end position="170"/>
    </location>
</feature>
<comment type="similarity">
    <text evidence="2 8">Belongs to the UPF0056 (MarC) family.</text>
</comment>
<keyword evidence="5 8" id="KW-0812">Transmembrane</keyword>
<sequence>MLDSFLLAFTALFSIVNPIAMALIFSQVTADSSPRDRARLAGLVSLYSAIVMLTALWAGAYVLNFFGVSMAALRVAGGFVVAERAWVLLSAPERHEARKQEQAAPAADGDTMAESAFFPMTIPLTTGPGTISVAIALGATRPTRGDGLTEFFVGMSGAALAIAALIWLSYRSADHIVAFLGPTRVRVLTRLFAFLLFCVGVQILLTGVLDAFPLLARKG</sequence>
<keyword evidence="10" id="KW-1185">Reference proteome</keyword>
<evidence type="ECO:0000313" key="10">
    <source>
        <dbReference type="Proteomes" id="UP001244552"/>
    </source>
</evidence>
<dbReference type="PANTHER" id="PTHR33508:SF2">
    <property type="entry name" value="UPF0056 INNER MEMBRANE PROTEIN MARC"/>
    <property type="match status" value="1"/>
</dbReference>
<organism evidence="9 10">
    <name type="scientific">Azospirillum picis</name>
    <dbReference type="NCBI Taxonomy" id="488438"/>
    <lineage>
        <taxon>Bacteria</taxon>
        <taxon>Pseudomonadati</taxon>
        <taxon>Pseudomonadota</taxon>
        <taxon>Alphaproteobacteria</taxon>
        <taxon>Rhodospirillales</taxon>
        <taxon>Azospirillaceae</taxon>
        <taxon>Azospirillum</taxon>
    </lineage>
</organism>
<evidence type="ECO:0000256" key="6">
    <source>
        <dbReference type="ARBA" id="ARBA00022989"/>
    </source>
</evidence>
<keyword evidence="3" id="KW-1003">Cell membrane</keyword>
<keyword evidence="4" id="KW-0997">Cell inner membrane</keyword>
<gene>
    <name evidence="9" type="ORF">QO018_000252</name>
</gene>
<dbReference type="Proteomes" id="UP001244552">
    <property type="component" value="Unassembled WGS sequence"/>
</dbReference>
<protein>
    <recommendedName>
        <fullName evidence="8">UPF0056 membrane protein</fullName>
    </recommendedName>
</protein>
<feature type="transmembrane region" description="Helical" evidence="8">
    <location>
        <begin position="40"/>
        <end position="59"/>
    </location>
</feature>
<comment type="subcellular location">
    <subcellularLocation>
        <location evidence="1">Cell inner membrane</location>
        <topology evidence="1">Multi-pass membrane protein</topology>
    </subcellularLocation>
    <subcellularLocation>
        <location evidence="8">Cell membrane</location>
        <topology evidence="8">Multi-pass membrane protein</topology>
    </subcellularLocation>
</comment>
<dbReference type="InterPro" id="IPR002771">
    <property type="entry name" value="Multi_antbiot-R_MarC"/>
</dbReference>
<dbReference type="PANTHER" id="PTHR33508">
    <property type="entry name" value="UPF0056 MEMBRANE PROTEIN YHCE"/>
    <property type="match status" value="1"/>
</dbReference>
<comment type="caution">
    <text evidence="8">Lacks conserved residue(s) required for the propagation of feature annotation.</text>
</comment>
<name>A0ABU0MDB7_9PROT</name>
<proteinExistence type="inferred from homology"/>
<feature type="transmembrane region" description="Helical" evidence="8">
    <location>
        <begin position="6"/>
        <end position="28"/>
    </location>
</feature>
<evidence type="ECO:0000256" key="5">
    <source>
        <dbReference type="ARBA" id="ARBA00022692"/>
    </source>
</evidence>
<accession>A0ABU0MDB7</accession>
<evidence type="ECO:0000256" key="2">
    <source>
        <dbReference type="ARBA" id="ARBA00009784"/>
    </source>
</evidence>
<dbReference type="NCBIfam" id="TIGR00427">
    <property type="entry name" value="NAAT family transporter"/>
    <property type="match status" value="1"/>
</dbReference>
<evidence type="ECO:0000256" key="7">
    <source>
        <dbReference type="ARBA" id="ARBA00023136"/>
    </source>
</evidence>
<dbReference type="EMBL" id="JAUSVU010000001">
    <property type="protein sequence ID" value="MDQ0531420.1"/>
    <property type="molecule type" value="Genomic_DNA"/>
</dbReference>
<evidence type="ECO:0000313" key="9">
    <source>
        <dbReference type="EMBL" id="MDQ0531420.1"/>
    </source>
</evidence>